<proteinExistence type="inferred from homology"/>
<evidence type="ECO:0000256" key="1">
    <source>
        <dbReference type="ARBA" id="ARBA00008857"/>
    </source>
</evidence>
<dbReference type="GO" id="GO:0003677">
    <property type="term" value="F:DNA binding"/>
    <property type="evidence" value="ECO:0007669"/>
    <property type="project" value="UniProtKB-KW"/>
</dbReference>
<dbReference type="InterPro" id="IPR050090">
    <property type="entry name" value="Tyrosine_recombinase_XerCD"/>
</dbReference>
<evidence type="ECO:0000313" key="6">
    <source>
        <dbReference type="EMBL" id="KLV03305.1"/>
    </source>
</evidence>
<dbReference type="AlphaFoldDB" id="A0A0J1GU95"/>
<dbReference type="InterPro" id="IPR011010">
    <property type="entry name" value="DNA_brk_join_enz"/>
</dbReference>
<dbReference type="GO" id="GO:0015074">
    <property type="term" value="P:DNA integration"/>
    <property type="evidence" value="ECO:0007669"/>
    <property type="project" value="UniProtKB-KW"/>
</dbReference>
<keyword evidence="3" id="KW-0238">DNA-binding</keyword>
<dbReference type="Proteomes" id="UP000036097">
    <property type="component" value="Unassembled WGS sequence"/>
</dbReference>
<dbReference type="Pfam" id="PF00589">
    <property type="entry name" value="Phage_integrase"/>
    <property type="match status" value="1"/>
</dbReference>
<evidence type="ECO:0000313" key="7">
    <source>
        <dbReference type="Proteomes" id="UP000036097"/>
    </source>
</evidence>
<sequence length="481" mass="54109">MSALYNNYQLPASLKTGSAVGRHISRIHEAVSNPALSYINSLAATNTTGGRANARFMLERFCRFLIGGSVNKMDWLVLLTDPNLTQRAIAGFLRYKAQQKAFYTGRRVDVEQPYLNMHLTPVIEGIHAVARAAINAGYLTESQWAQSVSQLSKSDLDSIEPLEYGWLPESMPAFTPVISEDEISLTAHQALEGFSTFCITSCIHRFDWDGLLTAPVVKATISEYLDQGVILNGEKERDYSPATADNLFRMIRGVAEHHWLAENITVERLQRIKAIKLPRGSRKTSGRYISYQDLDKILNIASTHPNPVRAIRDQAIFSVLYETGLRRSEIISLSMGCIDWSRGCINIIGKGNKERNIYFDQNGEMIKKLNNWLSVRNSIMTTDTNIAKEPIFCGISKSKVPTGKKISTQTINDICKWLSQHGFHRTISPHDFRHSLATNLLSQNFDLLSVSQVLGHSSLSTTQRYDQRGEESLRQTIVRRI</sequence>
<dbReference type="GO" id="GO:0006310">
    <property type="term" value="P:DNA recombination"/>
    <property type="evidence" value="ECO:0007669"/>
    <property type="project" value="UniProtKB-KW"/>
</dbReference>
<dbReference type="OrthoDB" id="9801717at2"/>
<reference evidence="6 7" key="1">
    <citation type="submission" date="2015-05" db="EMBL/GenBank/DDBJ databases">
        <title>Photobacterium galathea sp. nov.</title>
        <authorList>
            <person name="Machado H."/>
            <person name="Gram L."/>
        </authorList>
    </citation>
    <scope>NUCLEOTIDE SEQUENCE [LARGE SCALE GENOMIC DNA]</scope>
    <source>
        <strain evidence="6 7">CGMCC 1.12159</strain>
    </source>
</reference>
<comment type="caution">
    <text evidence="6">The sequence shown here is derived from an EMBL/GenBank/DDBJ whole genome shotgun (WGS) entry which is preliminary data.</text>
</comment>
<dbReference type="EMBL" id="LDOT01000034">
    <property type="protein sequence ID" value="KLV03305.1"/>
    <property type="molecule type" value="Genomic_DNA"/>
</dbReference>
<dbReference type="PANTHER" id="PTHR30349:SF41">
    <property type="entry name" value="INTEGRASE_RECOMBINASE PROTEIN MJ0367-RELATED"/>
    <property type="match status" value="1"/>
</dbReference>
<keyword evidence="7" id="KW-1185">Reference proteome</keyword>
<dbReference type="PANTHER" id="PTHR30349">
    <property type="entry name" value="PHAGE INTEGRASE-RELATED"/>
    <property type="match status" value="1"/>
</dbReference>
<evidence type="ECO:0000256" key="3">
    <source>
        <dbReference type="ARBA" id="ARBA00023125"/>
    </source>
</evidence>
<keyword evidence="4" id="KW-0233">DNA recombination</keyword>
<protein>
    <recommendedName>
        <fullName evidence="5">Tyr recombinase domain-containing protein</fullName>
    </recommendedName>
</protein>
<dbReference type="InterPro" id="IPR013762">
    <property type="entry name" value="Integrase-like_cat_sf"/>
</dbReference>
<dbReference type="PROSITE" id="PS51898">
    <property type="entry name" value="TYR_RECOMBINASE"/>
    <property type="match status" value="1"/>
</dbReference>
<feature type="domain" description="Tyr recombinase" evidence="5">
    <location>
        <begin position="284"/>
        <end position="478"/>
    </location>
</feature>
<keyword evidence="2" id="KW-0229">DNA integration</keyword>
<evidence type="ECO:0000259" key="5">
    <source>
        <dbReference type="PROSITE" id="PS51898"/>
    </source>
</evidence>
<evidence type="ECO:0000256" key="2">
    <source>
        <dbReference type="ARBA" id="ARBA00022908"/>
    </source>
</evidence>
<dbReference type="PATRIC" id="fig|1195763.3.peg.4159"/>
<dbReference type="Gene3D" id="1.10.443.10">
    <property type="entry name" value="Intergrase catalytic core"/>
    <property type="match status" value="1"/>
</dbReference>
<evidence type="ECO:0000256" key="4">
    <source>
        <dbReference type="ARBA" id="ARBA00023172"/>
    </source>
</evidence>
<gene>
    <name evidence="6" type="ORF">ABT56_19435</name>
</gene>
<dbReference type="SUPFAM" id="SSF56349">
    <property type="entry name" value="DNA breaking-rejoining enzymes"/>
    <property type="match status" value="1"/>
</dbReference>
<organism evidence="6 7">
    <name type="scientific">Photobacterium aquae</name>
    <dbReference type="NCBI Taxonomy" id="1195763"/>
    <lineage>
        <taxon>Bacteria</taxon>
        <taxon>Pseudomonadati</taxon>
        <taxon>Pseudomonadota</taxon>
        <taxon>Gammaproteobacteria</taxon>
        <taxon>Vibrionales</taxon>
        <taxon>Vibrionaceae</taxon>
        <taxon>Photobacterium</taxon>
    </lineage>
</organism>
<accession>A0A0J1GU95</accession>
<name>A0A0J1GU95_9GAMM</name>
<comment type="similarity">
    <text evidence="1">Belongs to the 'phage' integrase family.</text>
</comment>
<dbReference type="InterPro" id="IPR002104">
    <property type="entry name" value="Integrase_catalytic"/>
</dbReference>
<dbReference type="STRING" id="1195763.ABT56_19435"/>